<keyword evidence="4" id="KW-1185">Reference proteome</keyword>
<evidence type="ECO:0000313" key="3">
    <source>
        <dbReference type="EMBL" id="TYA74287.1"/>
    </source>
</evidence>
<dbReference type="AlphaFoldDB" id="A0A5D0HVZ2"/>
<dbReference type="Gene3D" id="2.60.120.560">
    <property type="entry name" value="Exo-inulinase, domain 1"/>
    <property type="match status" value="1"/>
</dbReference>
<evidence type="ECO:0000259" key="2">
    <source>
        <dbReference type="Pfam" id="PF06439"/>
    </source>
</evidence>
<dbReference type="InterPro" id="IPR010496">
    <property type="entry name" value="AL/BT2_dom"/>
</dbReference>
<name>A0A5D0HVZ2_9FLAO</name>
<dbReference type="Proteomes" id="UP000323930">
    <property type="component" value="Unassembled WGS sequence"/>
</dbReference>
<feature type="region of interest" description="Disordered" evidence="1">
    <location>
        <begin position="18"/>
        <end position="41"/>
    </location>
</feature>
<accession>A0A5D0HVZ2</accession>
<feature type="domain" description="3-keto-alpha-glucoside-1,2-lyase/3-keto-2-hydroxy-glucal hydratase" evidence="2">
    <location>
        <begin position="26"/>
        <end position="214"/>
    </location>
</feature>
<reference evidence="3 4" key="1">
    <citation type="submission" date="2019-08" db="EMBL/GenBank/DDBJ databases">
        <title>Seonamhaeicola sediminis sp. nov., isolated from marine sediment.</title>
        <authorList>
            <person name="Cao W.R."/>
        </authorList>
    </citation>
    <scope>NUCLEOTIDE SEQUENCE [LARGE SCALE GENOMIC DNA]</scope>
    <source>
        <strain evidence="3 4">B011</strain>
    </source>
</reference>
<protein>
    <recommendedName>
        <fullName evidence="2">3-keto-alpha-glucoside-1,2-lyase/3-keto-2-hydroxy-glucal hydratase domain-containing protein</fullName>
    </recommendedName>
</protein>
<dbReference type="RefSeq" id="WP_148543075.1">
    <property type="nucleotide sequence ID" value="NZ_VSDQ01000679.1"/>
</dbReference>
<dbReference type="Pfam" id="PF06439">
    <property type="entry name" value="3keto-disac_hyd"/>
    <property type="match status" value="1"/>
</dbReference>
<evidence type="ECO:0000313" key="4">
    <source>
        <dbReference type="Proteomes" id="UP000323930"/>
    </source>
</evidence>
<dbReference type="OrthoDB" id="1436406at2"/>
<evidence type="ECO:0000256" key="1">
    <source>
        <dbReference type="SAM" id="MobiDB-lite"/>
    </source>
</evidence>
<dbReference type="GO" id="GO:0016787">
    <property type="term" value="F:hydrolase activity"/>
    <property type="evidence" value="ECO:0007669"/>
    <property type="project" value="InterPro"/>
</dbReference>
<organism evidence="3 4">
    <name type="scientific">Seonamhaeicola marinus</name>
    <dbReference type="NCBI Taxonomy" id="1912246"/>
    <lineage>
        <taxon>Bacteria</taxon>
        <taxon>Pseudomonadati</taxon>
        <taxon>Bacteroidota</taxon>
        <taxon>Flavobacteriia</taxon>
        <taxon>Flavobacteriales</taxon>
        <taxon>Flavobacteriaceae</taxon>
    </lineage>
</organism>
<dbReference type="EMBL" id="VSDQ01000679">
    <property type="protein sequence ID" value="TYA74287.1"/>
    <property type="molecule type" value="Genomic_DNA"/>
</dbReference>
<gene>
    <name evidence="3" type="ORF">FUA24_13230</name>
</gene>
<sequence length="221" mass="25564">MNTANLVFEDNFNREEKDDSIEQLGNGWQTNSKNRAQGHKQADLRNNELYIEMWKDATHGTSILHKAPFDDGIVSVKFKMCSLNNKGKAIQFNFNDPHAKDKTVNGHVCQIAVDPKILKIEDQYTGRFNPILRKKLKNGTDKKEVRKVLAEKIKNIKVNLELNKWYKITMYFKKDTLTVFIDSTYIGEHKSEGFDMQKDNIAFSLWSTSGVFDDLQIWALD</sequence>
<comment type="caution">
    <text evidence="3">The sequence shown here is derived from an EMBL/GenBank/DDBJ whole genome shotgun (WGS) entry which is preliminary data.</text>
</comment>
<proteinExistence type="predicted"/>
<feature type="compositionally biased region" description="Polar residues" evidence="1">
    <location>
        <begin position="26"/>
        <end position="35"/>
    </location>
</feature>